<evidence type="ECO:0000256" key="9">
    <source>
        <dbReference type="ARBA" id="ARBA00022842"/>
    </source>
</evidence>
<evidence type="ECO:0000256" key="4">
    <source>
        <dbReference type="ARBA" id="ARBA00012180"/>
    </source>
</evidence>
<dbReference type="Gene3D" id="3.40.970.10">
    <property type="entry name" value="Ribonuclease H1, N-terminal domain"/>
    <property type="match status" value="1"/>
</dbReference>
<dbReference type="PROSITE" id="PS50879">
    <property type="entry name" value="RNASE_H_1"/>
    <property type="match status" value="1"/>
</dbReference>
<keyword evidence="9" id="KW-0460">Magnesium</keyword>
<keyword evidence="12" id="KW-1185">Reference proteome</keyword>
<dbReference type="InterPro" id="IPR017067">
    <property type="entry name" value="RNase_H1_euk"/>
</dbReference>
<dbReference type="PANTHER" id="PTHR10642:SF26">
    <property type="entry name" value="RIBONUCLEASE H1"/>
    <property type="match status" value="1"/>
</dbReference>
<evidence type="ECO:0000313" key="12">
    <source>
        <dbReference type="Proteomes" id="UP000194236"/>
    </source>
</evidence>
<evidence type="ECO:0000256" key="7">
    <source>
        <dbReference type="ARBA" id="ARBA00022759"/>
    </source>
</evidence>
<dbReference type="GO" id="GO:0003676">
    <property type="term" value="F:nucleic acid binding"/>
    <property type="evidence" value="ECO:0007669"/>
    <property type="project" value="InterPro"/>
</dbReference>
<evidence type="ECO:0000259" key="10">
    <source>
        <dbReference type="PROSITE" id="PS50879"/>
    </source>
</evidence>
<evidence type="ECO:0000256" key="5">
    <source>
        <dbReference type="ARBA" id="ARBA00022722"/>
    </source>
</evidence>
<keyword evidence="5" id="KW-0540">Nuclease</keyword>
<comment type="similarity">
    <text evidence="3">Belongs to the RNase H family.</text>
</comment>
<dbReference type="GO" id="GO:0043137">
    <property type="term" value="P:DNA replication, removal of RNA primer"/>
    <property type="evidence" value="ECO:0007669"/>
    <property type="project" value="TreeGrafter"/>
</dbReference>
<dbReference type="CDD" id="cd09280">
    <property type="entry name" value="RNase_HI_eukaryote_like"/>
    <property type="match status" value="1"/>
</dbReference>
<evidence type="ECO:0000256" key="6">
    <source>
        <dbReference type="ARBA" id="ARBA00022723"/>
    </source>
</evidence>
<evidence type="ECO:0000256" key="3">
    <source>
        <dbReference type="ARBA" id="ARBA00005300"/>
    </source>
</evidence>
<gene>
    <name evidence="11" type="ORF">BLA29_006863</name>
</gene>
<dbReference type="PANTHER" id="PTHR10642">
    <property type="entry name" value="RIBONUCLEASE H1"/>
    <property type="match status" value="1"/>
</dbReference>
<dbReference type="InterPro" id="IPR012337">
    <property type="entry name" value="RNaseH-like_sf"/>
</dbReference>
<dbReference type="GO" id="GO:0004523">
    <property type="term" value="F:RNA-DNA hybrid ribonuclease activity"/>
    <property type="evidence" value="ECO:0007669"/>
    <property type="project" value="UniProtKB-EC"/>
</dbReference>
<dbReference type="EC" id="3.1.26.4" evidence="4"/>
<dbReference type="InterPro" id="IPR037056">
    <property type="entry name" value="RNase_H1_N_sf"/>
</dbReference>
<dbReference type="Proteomes" id="UP000194236">
    <property type="component" value="Unassembled WGS sequence"/>
</dbReference>
<evidence type="ECO:0000256" key="8">
    <source>
        <dbReference type="ARBA" id="ARBA00022801"/>
    </source>
</evidence>
<evidence type="ECO:0000256" key="2">
    <source>
        <dbReference type="ARBA" id="ARBA00001946"/>
    </source>
</evidence>
<comment type="cofactor">
    <cofactor evidence="2">
        <name>Mg(2+)</name>
        <dbReference type="ChEBI" id="CHEBI:18420"/>
    </cofactor>
</comment>
<accession>A0A1Y3AUP3</accession>
<dbReference type="Pfam" id="PF01693">
    <property type="entry name" value="Cauli_VI"/>
    <property type="match status" value="1"/>
</dbReference>
<keyword evidence="7" id="KW-0255">Endonuclease</keyword>
<dbReference type="GO" id="GO:0000287">
    <property type="term" value="F:magnesium ion binding"/>
    <property type="evidence" value="ECO:0007669"/>
    <property type="project" value="InterPro"/>
</dbReference>
<reference evidence="11 12" key="1">
    <citation type="submission" date="2017-03" db="EMBL/GenBank/DDBJ databases">
        <title>Genome Survey of Euroglyphus maynei.</title>
        <authorList>
            <person name="Arlian L.G."/>
            <person name="Morgan M.S."/>
            <person name="Rider S.D."/>
        </authorList>
    </citation>
    <scope>NUCLEOTIDE SEQUENCE [LARGE SCALE GENOMIC DNA]</scope>
    <source>
        <strain evidence="11">Arlian Lab</strain>
        <tissue evidence="11">Whole body</tissue>
    </source>
</reference>
<comment type="catalytic activity">
    <reaction evidence="1">
        <text>Endonucleolytic cleavage to 5'-phosphomonoester.</text>
        <dbReference type="EC" id="3.1.26.4"/>
    </reaction>
</comment>
<protein>
    <recommendedName>
        <fullName evidence="4">ribonuclease H</fullName>
        <ecNumber evidence="4">3.1.26.4</ecNumber>
    </recommendedName>
</protein>
<feature type="non-terminal residue" evidence="11">
    <location>
        <position position="1"/>
    </location>
</feature>
<dbReference type="InterPro" id="IPR002156">
    <property type="entry name" value="RNaseH_domain"/>
</dbReference>
<dbReference type="SUPFAM" id="SSF53098">
    <property type="entry name" value="Ribonuclease H-like"/>
    <property type="match status" value="1"/>
</dbReference>
<proteinExistence type="inferred from homology"/>
<feature type="domain" description="RNase H type-1" evidence="10">
    <location>
        <begin position="71"/>
        <end position="218"/>
    </location>
</feature>
<dbReference type="InterPro" id="IPR011320">
    <property type="entry name" value="RNase_H1_N"/>
</dbReference>
<dbReference type="InterPro" id="IPR050092">
    <property type="entry name" value="RNase_H"/>
</dbReference>
<evidence type="ECO:0000313" key="11">
    <source>
        <dbReference type="EMBL" id="OTF72199.1"/>
    </source>
</evidence>
<keyword evidence="8" id="KW-0378">Hydrolase</keyword>
<dbReference type="InterPro" id="IPR009027">
    <property type="entry name" value="Ribosomal_bL9/RNase_H1_N"/>
</dbReference>
<dbReference type="Pfam" id="PF00075">
    <property type="entry name" value="RNase_H"/>
    <property type="match status" value="1"/>
</dbReference>
<dbReference type="InterPro" id="IPR036397">
    <property type="entry name" value="RNaseH_sf"/>
</dbReference>
<evidence type="ECO:0000256" key="1">
    <source>
        <dbReference type="ARBA" id="ARBA00000077"/>
    </source>
</evidence>
<comment type="caution">
    <text evidence="11">The sequence shown here is derived from an EMBL/GenBank/DDBJ whole genome shotgun (WGS) entry which is preliminary data.</text>
</comment>
<dbReference type="SUPFAM" id="SSF55658">
    <property type="entry name" value="L9 N-domain-like"/>
    <property type="match status" value="1"/>
</dbReference>
<dbReference type="EMBL" id="MUJZ01057398">
    <property type="protein sequence ID" value="OTF72199.1"/>
    <property type="molecule type" value="Genomic_DNA"/>
</dbReference>
<sequence>RIGIYRSWPSCKVQIQNISNAKFQRFDTHYEAMAYLEQTPTETPLPLQDQSLLEERFEQTECIDVEKTSLDSDSSIVYIDGACWRNGSPDACAGVGIYWPGAPERNQSLTIDGRQTSIRAEIWAAIFALRQAKQLGLDKITIYTDSNFVIQTATVWLHNWKRNCWMTSSGVEVKNRYDMMALDESIRKMKKVIWYSVAAHSGIPGNEEADRLANAAIANLEQQMNNESIIVNDDSNNVNVNDRKK</sequence>
<organism evidence="11 12">
    <name type="scientific">Euroglyphus maynei</name>
    <name type="common">Mayne's house dust mite</name>
    <dbReference type="NCBI Taxonomy" id="6958"/>
    <lineage>
        <taxon>Eukaryota</taxon>
        <taxon>Metazoa</taxon>
        <taxon>Ecdysozoa</taxon>
        <taxon>Arthropoda</taxon>
        <taxon>Chelicerata</taxon>
        <taxon>Arachnida</taxon>
        <taxon>Acari</taxon>
        <taxon>Acariformes</taxon>
        <taxon>Sarcoptiformes</taxon>
        <taxon>Astigmata</taxon>
        <taxon>Psoroptidia</taxon>
        <taxon>Analgoidea</taxon>
        <taxon>Pyroglyphidae</taxon>
        <taxon>Pyroglyphinae</taxon>
        <taxon>Euroglyphus</taxon>
    </lineage>
</organism>
<name>A0A1Y3AUP3_EURMA</name>
<dbReference type="PIRSF" id="PIRSF036852">
    <property type="entry name" value="Ribonuclease_H1_euk"/>
    <property type="match status" value="1"/>
</dbReference>
<dbReference type="OrthoDB" id="407198at2759"/>
<dbReference type="AlphaFoldDB" id="A0A1Y3AUP3"/>
<keyword evidence="6" id="KW-0479">Metal-binding</keyword>
<dbReference type="Gene3D" id="3.30.420.10">
    <property type="entry name" value="Ribonuclease H-like superfamily/Ribonuclease H"/>
    <property type="match status" value="1"/>
</dbReference>